<evidence type="ECO:0000313" key="5">
    <source>
        <dbReference type="Proteomes" id="UP000094389"/>
    </source>
</evidence>
<dbReference type="AlphaFoldDB" id="A0A0H5BYN3"/>
<sequence length="89" mass="9242">MQIQQVIASFLASSSVLFNGESSESQEVSSPKEDFVAVDSNDVEILKDVKYSSNKSNHSNDTSSNAAAGVAVSNVGSFAVVAGLVAFLL</sequence>
<proteinExistence type="predicted"/>
<reference evidence="2" key="1">
    <citation type="submission" date="2014-12" db="EMBL/GenBank/DDBJ databases">
        <authorList>
            <person name="Jaenicke S."/>
        </authorList>
    </citation>
    <scope>NUCLEOTIDE SEQUENCE [LARGE SCALE GENOMIC DNA]</scope>
    <source>
        <strain evidence="2">CBS1600</strain>
    </source>
</reference>
<keyword evidence="1" id="KW-0812">Transmembrane</keyword>
<organism evidence="2 4">
    <name type="scientific">Cyberlindnera jadinii (strain ATCC 18201 / CBS 1600 / BCRC 20928 / JCM 3617 / NBRC 0987 / NRRL Y-1542)</name>
    <name type="common">Torula yeast</name>
    <name type="synonym">Candida utilis</name>
    <dbReference type="NCBI Taxonomy" id="983966"/>
    <lineage>
        <taxon>Eukaryota</taxon>
        <taxon>Fungi</taxon>
        <taxon>Dikarya</taxon>
        <taxon>Ascomycota</taxon>
        <taxon>Saccharomycotina</taxon>
        <taxon>Saccharomycetes</taxon>
        <taxon>Phaffomycetales</taxon>
        <taxon>Phaffomycetaceae</taxon>
        <taxon>Cyberlindnera</taxon>
    </lineage>
</organism>
<dbReference type="Proteomes" id="UP000094389">
    <property type="component" value="Unassembled WGS sequence"/>
</dbReference>
<dbReference type="EMBL" id="CDQK01000001">
    <property type="protein sequence ID" value="CEP20471.1"/>
    <property type="molecule type" value="Genomic_DNA"/>
</dbReference>
<keyword evidence="1" id="KW-0472">Membrane</keyword>
<dbReference type="GeneID" id="30988316"/>
<protein>
    <submittedName>
        <fullName evidence="2">Uncharacterized protein</fullName>
    </submittedName>
</protein>
<keyword evidence="5" id="KW-1185">Reference proteome</keyword>
<dbReference type="EMBL" id="KV453925">
    <property type="protein sequence ID" value="ODV75757.1"/>
    <property type="molecule type" value="Genomic_DNA"/>
</dbReference>
<keyword evidence="1" id="KW-1133">Transmembrane helix</keyword>
<reference evidence="3 5" key="3">
    <citation type="journal article" date="2016" name="Proc. Natl. Acad. Sci. U.S.A.">
        <title>Comparative genomics of biotechnologically important yeasts.</title>
        <authorList>
            <person name="Riley R."/>
            <person name="Haridas S."/>
            <person name="Wolfe K.H."/>
            <person name="Lopes M.R."/>
            <person name="Hittinger C.T."/>
            <person name="Goeker M."/>
            <person name="Salamov A.A."/>
            <person name="Wisecaver J.H."/>
            <person name="Long T.M."/>
            <person name="Calvey C.H."/>
            <person name="Aerts A.L."/>
            <person name="Barry K.W."/>
            <person name="Choi C."/>
            <person name="Clum A."/>
            <person name="Coughlan A.Y."/>
            <person name="Deshpande S."/>
            <person name="Douglass A.P."/>
            <person name="Hanson S.J."/>
            <person name="Klenk H.-P."/>
            <person name="LaButti K.M."/>
            <person name="Lapidus A."/>
            <person name="Lindquist E.A."/>
            <person name="Lipzen A.M."/>
            <person name="Meier-Kolthoff J.P."/>
            <person name="Ohm R.A."/>
            <person name="Otillar R.P."/>
            <person name="Pangilinan J.L."/>
            <person name="Peng Y."/>
            <person name="Rokas A."/>
            <person name="Rosa C.A."/>
            <person name="Scheuner C."/>
            <person name="Sibirny A.A."/>
            <person name="Slot J.C."/>
            <person name="Stielow J.B."/>
            <person name="Sun H."/>
            <person name="Kurtzman C.P."/>
            <person name="Blackwell M."/>
            <person name="Grigoriev I.V."/>
            <person name="Jeffries T.W."/>
        </authorList>
    </citation>
    <scope>NUCLEOTIDE SEQUENCE [LARGE SCALE GENOMIC DNA]</scope>
    <source>
        <strain evidence="5">ATCC 18201 / CBS 1600 / BCRC 20928 / JCM 3617 / NBRC 0987 / NRRL Y-1542</strain>
        <strain evidence="3">NRRL Y-1542</strain>
    </source>
</reference>
<evidence type="ECO:0000313" key="3">
    <source>
        <dbReference type="EMBL" id="ODV75757.1"/>
    </source>
</evidence>
<dbReference type="Proteomes" id="UP000038830">
    <property type="component" value="Unassembled WGS sequence"/>
</dbReference>
<evidence type="ECO:0000313" key="2">
    <source>
        <dbReference type="EMBL" id="CEP20471.1"/>
    </source>
</evidence>
<accession>A0A1E4S893</accession>
<evidence type="ECO:0000313" key="4">
    <source>
        <dbReference type="Proteomes" id="UP000038830"/>
    </source>
</evidence>
<gene>
    <name evidence="2" type="ORF">BN1211_0350</name>
    <name evidence="3" type="ORF">CYBJADRAFT_165172</name>
</gene>
<reference evidence="4" key="2">
    <citation type="journal article" date="2015" name="J. Biotechnol.">
        <title>The structure of the Cyberlindnera jadinii genome and its relation to Candida utilis analyzed by the occurrence of single nucleotide polymorphisms.</title>
        <authorList>
            <person name="Rupp O."/>
            <person name="Brinkrolf K."/>
            <person name="Buerth C."/>
            <person name="Kunigo M."/>
            <person name="Schneider J."/>
            <person name="Jaenicke S."/>
            <person name="Goesmann A."/>
            <person name="Puehler A."/>
            <person name="Jaeger K.-E."/>
            <person name="Ernst J.F."/>
        </authorList>
    </citation>
    <scope>NUCLEOTIDE SEQUENCE [LARGE SCALE GENOMIC DNA]</scope>
    <source>
        <strain evidence="4">ATCC 18201 / CBS 1600 / BCRC 20928 / JCM 3617 / NBRC 0987 / NRRL Y-1542</strain>
    </source>
</reference>
<dbReference type="RefSeq" id="XP_020072796.1">
    <property type="nucleotide sequence ID" value="XM_020213920.1"/>
</dbReference>
<name>A0A0H5BYN3_CYBJN</name>
<accession>A0A0H5BYN3</accession>
<feature type="transmembrane region" description="Helical" evidence="1">
    <location>
        <begin position="66"/>
        <end position="88"/>
    </location>
</feature>
<evidence type="ECO:0000256" key="1">
    <source>
        <dbReference type="SAM" id="Phobius"/>
    </source>
</evidence>